<dbReference type="PANTHER" id="PTHR11419:SF0">
    <property type="entry name" value="INTERFERON GAMMA"/>
    <property type="match status" value="1"/>
</dbReference>
<dbReference type="InterPro" id="IPR002069">
    <property type="entry name" value="Interferon_gamma"/>
</dbReference>
<dbReference type="GO" id="GO:0060333">
    <property type="term" value="P:type II interferon-mediated signaling pathway"/>
    <property type="evidence" value="ECO:0007669"/>
    <property type="project" value="UniProtKB-ARBA"/>
</dbReference>
<keyword evidence="4" id="KW-0202">Cytokine</keyword>
<dbReference type="OrthoDB" id="9937106at2759"/>
<evidence type="ECO:0000256" key="3">
    <source>
        <dbReference type="ARBA" id="ARBA00016945"/>
    </source>
</evidence>
<reference evidence="11" key="1">
    <citation type="submission" date="2025-08" db="UniProtKB">
        <authorList>
            <consortium name="RefSeq"/>
        </authorList>
    </citation>
    <scope>IDENTIFICATION</scope>
</reference>
<dbReference type="GO" id="GO:0005133">
    <property type="term" value="F:type II interferon receptor binding"/>
    <property type="evidence" value="ECO:0007669"/>
    <property type="project" value="InterPro"/>
</dbReference>
<dbReference type="InterPro" id="IPR009079">
    <property type="entry name" value="4_helix_cytokine-like_core"/>
</dbReference>
<dbReference type="GO" id="GO:0002250">
    <property type="term" value="P:adaptive immune response"/>
    <property type="evidence" value="ECO:0007669"/>
    <property type="project" value="TreeGrafter"/>
</dbReference>
<dbReference type="STRING" id="127582.A0A2Y9E5B3"/>
<evidence type="ECO:0000256" key="6">
    <source>
        <dbReference type="ARBA" id="ARBA00022604"/>
    </source>
</evidence>
<protein>
    <recommendedName>
        <fullName evidence="3">Interferon gamma</fullName>
    </recommendedName>
</protein>
<sequence length="210" mass="24028">MRHIVLIISGATIRKERSAESFGPDHLNTGATNCSDFGLTLSETMNYASYIIAFQLCLILGFSSCCCQSTVLAEIQNLKKYLNATGSDVADGGPLFLDILKNWKEESDKKIIQSQIVSFYFKIFKNLEGNRIIQKSMETLREDLYVKFFNSNSSKRDDFLKVMQTPVNDRNVQRKAISELHKVIDDLSPKSNQRKRKRRQNLFRGQRASE</sequence>
<name>A0A2Y9E5B3_TRIMA</name>
<dbReference type="Proteomes" id="UP000248480">
    <property type="component" value="Unplaced"/>
</dbReference>
<dbReference type="InParanoid" id="A0A2Y9E5B3"/>
<gene>
    <name evidence="11" type="primary">IFNG</name>
</gene>
<comment type="subcellular location">
    <subcellularLocation>
        <location evidence="1">Secreted</location>
    </subcellularLocation>
</comment>
<evidence type="ECO:0000256" key="2">
    <source>
        <dbReference type="ARBA" id="ARBA00007566"/>
    </source>
</evidence>
<dbReference type="RefSeq" id="XP_004386474.2">
    <property type="nucleotide sequence ID" value="XM_004386417.2"/>
</dbReference>
<evidence type="ECO:0000256" key="5">
    <source>
        <dbReference type="ARBA" id="ARBA00022525"/>
    </source>
</evidence>
<evidence type="ECO:0000256" key="7">
    <source>
        <dbReference type="ARBA" id="ARBA00023118"/>
    </source>
</evidence>
<accession>A0A2Y9E5B3</accession>
<keyword evidence="10" id="KW-1185">Reference proteome</keyword>
<dbReference type="PANTHER" id="PTHR11419">
    <property type="entry name" value="INTERFERON GAMMA"/>
    <property type="match status" value="1"/>
</dbReference>
<evidence type="ECO:0000256" key="9">
    <source>
        <dbReference type="SAM" id="MobiDB-lite"/>
    </source>
</evidence>
<dbReference type="GO" id="GO:0051607">
    <property type="term" value="P:defense response to virus"/>
    <property type="evidence" value="ECO:0007669"/>
    <property type="project" value="UniProtKB-KW"/>
</dbReference>
<dbReference type="FunFam" id="1.20.1250.10:FF:000007">
    <property type="entry name" value="Interferon gamma"/>
    <property type="match status" value="1"/>
</dbReference>
<dbReference type="GO" id="GO:0045785">
    <property type="term" value="P:positive regulation of cell adhesion"/>
    <property type="evidence" value="ECO:0007669"/>
    <property type="project" value="UniProtKB-ARBA"/>
</dbReference>
<evidence type="ECO:0000256" key="1">
    <source>
        <dbReference type="ARBA" id="ARBA00004613"/>
    </source>
</evidence>
<keyword evidence="6" id="KW-0341">Growth regulation</keyword>
<evidence type="ECO:0000256" key="4">
    <source>
        <dbReference type="ARBA" id="ARBA00022514"/>
    </source>
</evidence>
<feature type="compositionally biased region" description="Basic residues" evidence="9">
    <location>
        <begin position="192"/>
        <end position="201"/>
    </location>
</feature>
<dbReference type="KEGG" id="tmu:101346429"/>
<keyword evidence="5" id="KW-0964">Secreted</keyword>
<dbReference type="GeneID" id="101346429"/>
<evidence type="ECO:0000313" key="10">
    <source>
        <dbReference type="Proteomes" id="UP000248480"/>
    </source>
</evidence>
<keyword evidence="8" id="KW-0325">Glycoprotein</keyword>
<keyword evidence="7" id="KW-0051">Antiviral defense</keyword>
<comment type="similarity">
    <text evidence="2">Belongs to the type II (or gamma) interferon family.</text>
</comment>
<dbReference type="GO" id="GO:0006959">
    <property type="term" value="P:humoral immune response"/>
    <property type="evidence" value="ECO:0007669"/>
    <property type="project" value="TreeGrafter"/>
</dbReference>
<organism evidence="10 11">
    <name type="scientific">Trichechus manatus latirostris</name>
    <name type="common">Florida manatee</name>
    <dbReference type="NCBI Taxonomy" id="127582"/>
    <lineage>
        <taxon>Eukaryota</taxon>
        <taxon>Metazoa</taxon>
        <taxon>Chordata</taxon>
        <taxon>Craniata</taxon>
        <taxon>Vertebrata</taxon>
        <taxon>Euteleostomi</taxon>
        <taxon>Mammalia</taxon>
        <taxon>Eutheria</taxon>
        <taxon>Afrotheria</taxon>
        <taxon>Sirenia</taxon>
        <taxon>Trichechidae</taxon>
        <taxon>Trichechus</taxon>
    </lineage>
</organism>
<dbReference type="GO" id="GO:0001774">
    <property type="term" value="P:microglial cell activation"/>
    <property type="evidence" value="ECO:0007669"/>
    <property type="project" value="UniProtKB-ARBA"/>
</dbReference>
<dbReference type="AlphaFoldDB" id="A0A2Y9E5B3"/>
<dbReference type="SUPFAM" id="SSF47266">
    <property type="entry name" value="4-helical cytokines"/>
    <property type="match status" value="1"/>
</dbReference>
<dbReference type="GO" id="GO:0005125">
    <property type="term" value="F:cytokine activity"/>
    <property type="evidence" value="ECO:0007669"/>
    <property type="project" value="UniProtKB-KW"/>
</dbReference>
<dbReference type="CTD" id="3458"/>
<evidence type="ECO:0000256" key="8">
    <source>
        <dbReference type="ARBA" id="ARBA00023180"/>
    </source>
</evidence>
<proteinExistence type="inferred from homology"/>
<dbReference type="FunCoup" id="A0A2Y9E5B3">
    <property type="interactions" value="814"/>
</dbReference>
<dbReference type="Pfam" id="PF00714">
    <property type="entry name" value="IFN-gamma"/>
    <property type="match status" value="1"/>
</dbReference>
<dbReference type="GO" id="GO:0005615">
    <property type="term" value="C:extracellular space"/>
    <property type="evidence" value="ECO:0007669"/>
    <property type="project" value="UniProtKB-KW"/>
</dbReference>
<evidence type="ECO:0000313" key="11">
    <source>
        <dbReference type="RefSeq" id="XP_004386474.2"/>
    </source>
</evidence>
<feature type="region of interest" description="Disordered" evidence="9">
    <location>
        <begin position="189"/>
        <end position="210"/>
    </location>
</feature>
<dbReference type="Gene3D" id="1.20.1250.10">
    <property type="match status" value="1"/>
</dbReference>